<sequence>MNTSDPQHVDAVVIGGGMAGLVAAWQFTKEGLHPVLIESRGYTGGLVAGSTLAGISYDIGAEGWAIRLPDTADLAAELGLTVEKPASAPSWVYSDDACFAMPDNAILGIPADLSDPAVVIALGAQEAAHAAELDHAPMPEDLPRDLGTLVASRMGPQVLRRLVTPIAGGIHAADPHLLSADVVAPGLRAAAQATGSLAAGVALCRSRMPAGPAIASVAGGMFTMPAELRRQAEQAGATTMTRVGARGLARHGDLWLVETAETSRNPNPSLPPSPDGAIHSFLTPRVVVACSAGPATRLLSSVIDTVGPEMVPGAPIGHVNLAVQAPELDSSPRGNGMLVAPGTTTVTAKALTHMSAKWPSLAESCPQGLHLLRISYGRSGEENVALSVDQALADASVLLGEELSAEQVVDSQIIHWTDSLAPTTPQTRAWRDGLHHQLEALNQSGRGKIGLVGAWASGSGIAALVPQARRTVRQLV</sequence>
<dbReference type="Gene3D" id="3.90.660.20">
    <property type="entry name" value="Protoporphyrinogen oxidase, mitochondrial, domain 2"/>
    <property type="match status" value="1"/>
</dbReference>
<dbReference type="RefSeq" id="WP_115938876.1">
    <property type="nucleotide sequence ID" value="NZ_PCZS01000002.1"/>
</dbReference>
<protein>
    <submittedName>
        <fullName evidence="1">Protoporphyrinogen oxidase</fullName>
    </submittedName>
</protein>
<dbReference type="EMBL" id="PCZS01000002">
    <property type="protein sequence ID" value="REB69231.1"/>
    <property type="molecule type" value="Genomic_DNA"/>
</dbReference>
<keyword evidence="2" id="KW-1185">Reference proteome</keyword>
<dbReference type="Gene3D" id="3.50.50.60">
    <property type="entry name" value="FAD/NAD(P)-binding domain"/>
    <property type="match status" value="1"/>
</dbReference>
<accession>A0ABX9ICV3</accession>
<organism evidence="1 2">
    <name type="scientific">Cutibacterium namnetense</name>
    <dbReference type="NCBI Taxonomy" id="1574624"/>
    <lineage>
        <taxon>Bacteria</taxon>
        <taxon>Bacillati</taxon>
        <taxon>Actinomycetota</taxon>
        <taxon>Actinomycetes</taxon>
        <taxon>Propionibacteriales</taxon>
        <taxon>Propionibacteriaceae</taxon>
        <taxon>Cutibacterium</taxon>
    </lineage>
</organism>
<evidence type="ECO:0000313" key="2">
    <source>
        <dbReference type="Proteomes" id="UP000256324"/>
    </source>
</evidence>
<dbReference type="InterPro" id="IPR050464">
    <property type="entry name" value="Zeta_carotene_desat/Oxidored"/>
</dbReference>
<dbReference type="PANTHER" id="PTHR42923">
    <property type="entry name" value="PROTOPORPHYRINOGEN OXIDASE"/>
    <property type="match status" value="1"/>
</dbReference>
<dbReference type="Gene3D" id="1.10.3110.10">
    <property type="entry name" value="protoporphyrinogen ix oxidase, domain 3"/>
    <property type="match status" value="1"/>
</dbReference>
<comment type="caution">
    <text evidence="1">The sequence shown here is derived from an EMBL/GenBank/DDBJ whole genome shotgun (WGS) entry which is preliminary data.</text>
</comment>
<proteinExistence type="predicted"/>
<dbReference type="InterPro" id="IPR036188">
    <property type="entry name" value="FAD/NAD-bd_sf"/>
</dbReference>
<name>A0ABX9ICV3_9ACTN</name>
<dbReference type="SUPFAM" id="SSF54373">
    <property type="entry name" value="FAD-linked reductases, C-terminal domain"/>
    <property type="match status" value="1"/>
</dbReference>
<gene>
    <name evidence="1" type="ORF">CP880_07205</name>
</gene>
<dbReference type="SUPFAM" id="SSF51905">
    <property type="entry name" value="FAD/NAD(P)-binding domain"/>
    <property type="match status" value="1"/>
</dbReference>
<dbReference type="PANTHER" id="PTHR42923:SF3">
    <property type="entry name" value="PROTOPORPHYRINOGEN OXIDASE"/>
    <property type="match status" value="1"/>
</dbReference>
<dbReference type="Pfam" id="PF13450">
    <property type="entry name" value="NAD_binding_8"/>
    <property type="match status" value="1"/>
</dbReference>
<dbReference type="Proteomes" id="UP000256324">
    <property type="component" value="Unassembled WGS sequence"/>
</dbReference>
<reference evidence="1 2" key="1">
    <citation type="submission" date="2017-09" db="EMBL/GenBank/DDBJ databases">
        <authorList>
            <person name="Bumgarner R.E."/>
        </authorList>
    </citation>
    <scope>NUCLEOTIDE SEQUENCE [LARGE SCALE GENOMIC DNA]</scope>
    <source>
        <strain evidence="1 2">T34998</strain>
    </source>
</reference>
<evidence type="ECO:0000313" key="1">
    <source>
        <dbReference type="EMBL" id="REB69231.1"/>
    </source>
</evidence>